<dbReference type="PANTHER" id="PTHR23512:SF3">
    <property type="entry name" value="MAJOR FACILITATOR SUPERFAMILY DOMAIN-CONTAINING PROTEIN 1"/>
    <property type="match status" value="1"/>
</dbReference>
<sequence>MQKNHHHKFHLYALWVWLFTSLFYGFQFFLRSSPNALAPQLMEEFRIDAQTLGIFSSVYYWTYASLQIPIGMFLDLFGPKKVLRVGMLTCITGAFLFGFSQNFSMAIIARSLIGAGAAVSFVGSIRMNTLWFKPTYLAFIVGLLSAIGKIGGACANFGLPLMVQWMNSSSHNETYVWKKIILFLSCIGLILAALVWGIGKNGPKDVFVPAISQWNWKKIRAEFLCVAKRRSIWILGAYGYALYLTLSVFSDTFSIGFIERWLGIPVKQASKLSALVAVGSSCGAPLLSFLSDFFKKRVFFLKLSATCVLGLSSLIFFGPCVSFWIAAFYLFAFGFFSGGQILVFVTGSESGPSRLAGLSVGMINAILMLSGALHNPIVGYCIQLSWDGQYQENHPLYTLYNYQMGCLAIYVFFVIAFILSFCLKESHPSRTHSKNTYEVPLS</sequence>
<keyword evidence="6 25" id="KW-0472">Membrane</keyword>
<comment type="catalytic activity">
    <reaction evidence="10">
        <text>L-alpha-aminoacyl-L-arginine(out) = L-alpha-aminoacyl-L-arginine(in)</text>
        <dbReference type="Rhea" id="RHEA:79367"/>
        <dbReference type="ChEBI" id="CHEBI:229968"/>
    </reaction>
</comment>
<evidence type="ECO:0000256" key="5">
    <source>
        <dbReference type="ARBA" id="ARBA00022989"/>
    </source>
</evidence>
<feature type="transmembrane region" description="Helical" evidence="25">
    <location>
        <begin position="323"/>
        <end position="345"/>
    </location>
</feature>
<feature type="domain" description="Major facilitator superfamily (MFS) profile" evidence="26">
    <location>
        <begin position="13"/>
        <end position="428"/>
    </location>
</feature>
<evidence type="ECO:0000256" key="23">
    <source>
        <dbReference type="ARBA" id="ARBA00045709"/>
    </source>
</evidence>
<name>A0A061JG02_9PROT</name>
<feature type="transmembrane region" description="Helical" evidence="25">
    <location>
        <begin position="105"/>
        <end position="125"/>
    </location>
</feature>
<organism evidence="27 28">
    <name type="scientific">Holospora undulata HU1</name>
    <dbReference type="NCBI Taxonomy" id="1321371"/>
    <lineage>
        <taxon>Bacteria</taxon>
        <taxon>Pseudomonadati</taxon>
        <taxon>Pseudomonadota</taxon>
        <taxon>Alphaproteobacteria</taxon>
        <taxon>Holosporales</taxon>
        <taxon>Holosporaceae</taxon>
        <taxon>Holospora</taxon>
    </lineage>
</organism>
<evidence type="ECO:0000256" key="21">
    <source>
        <dbReference type="ARBA" id="ARBA00044985"/>
    </source>
</evidence>
<feature type="transmembrane region" description="Helical" evidence="25">
    <location>
        <begin position="50"/>
        <end position="70"/>
    </location>
</feature>
<gene>
    <name evidence="27" type="ORF">K737_300887</name>
</gene>
<comment type="caution">
    <text evidence="27">The sequence shown here is derived from an EMBL/GenBank/DDBJ whole genome shotgun (WGS) entry which is preliminary data.</text>
</comment>
<dbReference type="RefSeq" id="WP_006289965.1">
    <property type="nucleotide sequence ID" value="NZ_ARPM03000160.1"/>
</dbReference>
<dbReference type="Pfam" id="PF07690">
    <property type="entry name" value="MFS_1"/>
    <property type="match status" value="1"/>
</dbReference>
<comment type="catalytic activity">
    <reaction evidence="14">
        <text>L-aspartyl-L-lysine(out) = L-aspartyl-L-lysine(in)</text>
        <dbReference type="Rhea" id="RHEA:79411"/>
        <dbReference type="ChEBI" id="CHEBI:229953"/>
    </reaction>
</comment>
<comment type="catalytic activity">
    <reaction evidence="9">
        <text>L-histidyl-glycine(out) = L-histidyl-glycine(in)</text>
        <dbReference type="Rhea" id="RHEA:79395"/>
        <dbReference type="ChEBI" id="CHEBI:229957"/>
    </reaction>
</comment>
<evidence type="ECO:0000256" key="14">
    <source>
        <dbReference type="ARBA" id="ARBA00044898"/>
    </source>
</evidence>
<evidence type="ECO:0000256" key="11">
    <source>
        <dbReference type="ARBA" id="ARBA00044884"/>
    </source>
</evidence>
<evidence type="ECO:0000256" key="1">
    <source>
        <dbReference type="ARBA" id="ARBA00004155"/>
    </source>
</evidence>
<evidence type="ECO:0000256" key="9">
    <source>
        <dbReference type="ARBA" id="ARBA00044878"/>
    </source>
</evidence>
<feature type="transmembrane region" description="Helical" evidence="25">
    <location>
        <begin position="269"/>
        <end position="287"/>
    </location>
</feature>
<protein>
    <recommendedName>
        <fullName evidence="21">Lysosomal dipeptide transporter MFSD1</fullName>
    </recommendedName>
    <alternativeName>
        <fullName evidence="22">Major facilitator superfamily domain-containing protein 1</fullName>
    </alternativeName>
</protein>
<evidence type="ECO:0000256" key="3">
    <source>
        <dbReference type="ARBA" id="ARBA00022448"/>
    </source>
</evidence>
<evidence type="ECO:0000256" key="7">
    <source>
        <dbReference type="ARBA" id="ARBA00023228"/>
    </source>
</evidence>
<evidence type="ECO:0000256" key="24">
    <source>
        <dbReference type="ARBA" id="ARBA00046376"/>
    </source>
</evidence>
<keyword evidence="4 25" id="KW-0812">Transmembrane</keyword>
<evidence type="ECO:0000256" key="22">
    <source>
        <dbReference type="ARBA" id="ARBA00045018"/>
    </source>
</evidence>
<evidence type="ECO:0000256" key="25">
    <source>
        <dbReference type="SAM" id="Phobius"/>
    </source>
</evidence>
<keyword evidence="5 25" id="KW-1133">Transmembrane helix</keyword>
<comment type="catalytic activity">
    <reaction evidence="19">
        <text>L-alanyl-L-lysine(out) = L-alanyl-L-lysine(in)</text>
        <dbReference type="Rhea" id="RHEA:79415"/>
        <dbReference type="ChEBI" id="CHEBI:192470"/>
    </reaction>
</comment>
<feature type="transmembrane region" description="Helical" evidence="25">
    <location>
        <begin position="400"/>
        <end position="423"/>
    </location>
</feature>
<evidence type="ECO:0000256" key="16">
    <source>
        <dbReference type="ARBA" id="ARBA00044900"/>
    </source>
</evidence>
<dbReference type="InterPro" id="IPR020846">
    <property type="entry name" value="MFS_dom"/>
</dbReference>
<reference evidence="27 28" key="1">
    <citation type="journal article" date="2013" name="Genome Announc.">
        <title>Draft Genome Sequence of Holospora undulata Strain HU1, a Micronucleus-Specific Symbiont of the Ciliate Paramecium caudatum.</title>
        <authorList>
            <person name="Dohra H."/>
            <person name="Suzuki H."/>
            <person name="Suzuki T."/>
            <person name="Tanaka K."/>
            <person name="Fujishima M."/>
        </authorList>
    </citation>
    <scope>NUCLEOTIDE SEQUENCE [LARGE SCALE GENOMIC DNA]</scope>
    <source>
        <strain evidence="27 28">HU1</strain>
    </source>
</reference>
<keyword evidence="3" id="KW-0813">Transport</keyword>
<evidence type="ECO:0000256" key="17">
    <source>
        <dbReference type="ARBA" id="ARBA00044903"/>
    </source>
</evidence>
<feature type="transmembrane region" description="Helical" evidence="25">
    <location>
        <begin position="82"/>
        <end position="99"/>
    </location>
</feature>
<comment type="catalytic activity">
    <reaction evidence="16">
        <text>L-lysyl-L-lysine(out) = L-lysyl-L-lysine(in)</text>
        <dbReference type="Rhea" id="RHEA:79403"/>
        <dbReference type="ChEBI" id="CHEBI:229956"/>
    </reaction>
</comment>
<evidence type="ECO:0000256" key="15">
    <source>
        <dbReference type="ARBA" id="ARBA00044899"/>
    </source>
</evidence>
<evidence type="ECO:0000313" key="28">
    <source>
        <dbReference type="Proteomes" id="UP000026922"/>
    </source>
</evidence>
<comment type="catalytic activity">
    <reaction evidence="17">
        <text>L-arginyl-glycine(out) = L-arginyl-glycine(in)</text>
        <dbReference type="Rhea" id="RHEA:79391"/>
        <dbReference type="ChEBI" id="CHEBI:229955"/>
    </reaction>
</comment>
<evidence type="ECO:0000256" key="12">
    <source>
        <dbReference type="ARBA" id="ARBA00044891"/>
    </source>
</evidence>
<dbReference type="InterPro" id="IPR036259">
    <property type="entry name" value="MFS_trans_sf"/>
</dbReference>
<evidence type="ECO:0000313" key="27">
    <source>
        <dbReference type="EMBL" id="ETZ04700.1"/>
    </source>
</evidence>
<comment type="catalytic activity">
    <reaction evidence="15">
        <text>L-arginyl-L-alpha-amino acid(out) = L-arginyl-L-alpha-amino acid(in)</text>
        <dbReference type="Rhea" id="RHEA:79371"/>
        <dbReference type="ChEBI" id="CHEBI:84315"/>
    </reaction>
</comment>
<dbReference type="PROSITE" id="PS50850">
    <property type="entry name" value="MFS"/>
    <property type="match status" value="1"/>
</dbReference>
<feature type="transmembrane region" description="Helical" evidence="25">
    <location>
        <begin position="12"/>
        <end position="30"/>
    </location>
</feature>
<dbReference type="Proteomes" id="UP000026922">
    <property type="component" value="Unassembled WGS sequence"/>
</dbReference>
<dbReference type="EMBL" id="ARPM03000160">
    <property type="protein sequence ID" value="ETZ04700.1"/>
    <property type="molecule type" value="Genomic_DNA"/>
</dbReference>
<dbReference type="Gene3D" id="1.20.1250.20">
    <property type="entry name" value="MFS general substrate transporter like domains"/>
    <property type="match status" value="2"/>
</dbReference>
<evidence type="ECO:0000256" key="18">
    <source>
        <dbReference type="ARBA" id="ARBA00044912"/>
    </source>
</evidence>
<evidence type="ECO:0000256" key="8">
    <source>
        <dbReference type="ARBA" id="ARBA00044876"/>
    </source>
</evidence>
<evidence type="ECO:0000256" key="19">
    <source>
        <dbReference type="ARBA" id="ARBA00044919"/>
    </source>
</evidence>
<comment type="subunit">
    <text evidence="24">Homodimer. Interacts with lysosomal protein GLMP (via lumenal domain); the interaction starts while both proteins are still in the endoplasmic reticulum and is required for stabilization of MFSD1 in lysosomes but has no direct effect on its targeting to lysosomes or transporter activity.</text>
</comment>
<comment type="catalytic activity">
    <reaction evidence="13">
        <text>L-alpha-aminoacyl-L-lysine(out) = L-alpha-aminoacyl-L-lysine(in)</text>
        <dbReference type="Rhea" id="RHEA:79383"/>
        <dbReference type="ChEBI" id="CHEBI:229966"/>
    </reaction>
</comment>
<dbReference type="InterPro" id="IPR052187">
    <property type="entry name" value="MFSD1"/>
</dbReference>
<comment type="catalytic activity">
    <reaction evidence="20">
        <text>L-lysyl-glycine(out) = L-lysyl-glycine(in)</text>
        <dbReference type="Rhea" id="RHEA:79407"/>
        <dbReference type="ChEBI" id="CHEBI:191202"/>
    </reaction>
</comment>
<feature type="transmembrane region" description="Helical" evidence="25">
    <location>
        <begin position="299"/>
        <end position="317"/>
    </location>
</feature>
<comment type="catalytic activity">
    <reaction evidence="8">
        <text>L-lysyl-L-alanine(out) = L-lysyl-L-alanine(in)</text>
        <dbReference type="Rhea" id="RHEA:79399"/>
        <dbReference type="ChEBI" id="CHEBI:229954"/>
    </reaction>
</comment>
<dbReference type="AlphaFoldDB" id="A0A061JG02"/>
<keyword evidence="7" id="KW-0458">Lysosome</keyword>
<dbReference type="GO" id="GO:0005765">
    <property type="term" value="C:lysosomal membrane"/>
    <property type="evidence" value="ECO:0007669"/>
    <property type="project" value="UniProtKB-SubCell"/>
</dbReference>
<dbReference type="GO" id="GO:0022857">
    <property type="term" value="F:transmembrane transporter activity"/>
    <property type="evidence" value="ECO:0007669"/>
    <property type="project" value="InterPro"/>
</dbReference>
<dbReference type="PANTHER" id="PTHR23512">
    <property type="entry name" value="MAJOR FACILITATOR SUPERFAMILY DOMAIN-CONTAINING PROTEIN 1"/>
    <property type="match status" value="1"/>
</dbReference>
<dbReference type="SUPFAM" id="SSF103473">
    <property type="entry name" value="MFS general substrate transporter"/>
    <property type="match status" value="1"/>
</dbReference>
<evidence type="ECO:0000256" key="13">
    <source>
        <dbReference type="ARBA" id="ARBA00044893"/>
    </source>
</evidence>
<accession>A0A061JG02</accession>
<comment type="catalytic activity">
    <reaction evidence="11">
        <text>L-alpha-aminoacyl-L-histidine(out) = L-alpha-aminoacyl-L-histidine(in)</text>
        <dbReference type="Rhea" id="RHEA:79375"/>
        <dbReference type="ChEBI" id="CHEBI:229967"/>
    </reaction>
</comment>
<comment type="function">
    <text evidence="23">Lysosomal dipeptide uniporter that selectively exports lysine, arginine or histidine-containing dipeptides with a net positive charge from the lysosome lumen into the cytosol. Could play a role in a specific type of protein O-glycosylation indirectly regulating macrophages migration and tissue invasion. Also essential for liver homeostasis.</text>
</comment>
<evidence type="ECO:0000256" key="20">
    <source>
        <dbReference type="ARBA" id="ARBA00044924"/>
    </source>
</evidence>
<feature type="transmembrane region" description="Helical" evidence="25">
    <location>
        <begin position="137"/>
        <end position="160"/>
    </location>
</feature>
<evidence type="ECO:0000256" key="10">
    <source>
        <dbReference type="ARBA" id="ARBA00044881"/>
    </source>
</evidence>
<comment type="catalytic activity">
    <reaction evidence="12">
        <text>L-lysyl-L-alpha-amino acid(out) = L-lysyl-L-alpha-amino acid(in)</text>
        <dbReference type="Rhea" id="RHEA:79387"/>
        <dbReference type="ChEBI" id="CHEBI:229965"/>
    </reaction>
</comment>
<proteinExistence type="inferred from homology"/>
<evidence type="ECO:0000259" key="26">
    <source>
        <dbReference type="PROSITE" id="PS50850"/>
    </source>
</evidence>
<evidence type="ECO:0000256" key="2">
    <source>
        <dbReference type="ARBA" id="ARBA00008335"/>
    </source>
</evidence>
<comment type="subcellular location">
    <subcellularLocation>
        <location evidence="1">Lysosome membrane</location>
        <topology evidence="1">Multi-pass membrane protein</topology>
    </subcellularLocation>
</comment>
<comment type="similarity">
    <text evidence="2">Belongs to the major facilitator superfamily.</text>
</comment>
<feature type="transmembrane region" description="Helical" evidence="25">
    <location>
        <begin position="357"/>
        <end position="380"/>
    </location>
</feature>
<evidence type="ECO:0000256" key="4">
    <source>
        <dbReference type="ARBA" id="ARBA00022692"/>
    </source>
</evidence>
<dbReference type="InterPro" id="IPR011701">
    <property type="entry name" value="MFS"/>
</dbReference>
<comment type="catalytic activity">
    <reaction evidence="18">
        <text>L-histidyl-L-alpha-amino acid(out) = L-histidyl-L-alpha-amino acid(in)</text>
        <dbReference type="Rhea" id="RHEA:79379"/>
        <dbReference type="ChEBI" id="CHEBI:229964"/>
    </reaction>
</comment>
<feature type="transmembrane region" description="Helical" evidence="25">
    <location>
        <begin position="232"/>
        <end position="249"/>
    </location>
</feature>
<feature type="transmembrane region" description="Helical" evidence="25">
    <location>
        <begin position="180"/>
        <end position="199"/>
    </location>
</feature>
<evidence type="ECO:0000256" key="6">
    <source>
        <dbReference type="ARBA" id="ARBA00023136"/>
    </source>
</evidence>
<keyword evidence="28" id="KW-1185">Reference proteome</keyword>